<dbReference type="OrthoDB" id="3804058at2"/>
<accession>A0A263CVA2</accession>
<dbReference type="PANTHER" id="PTHR46696:SF6">
    <property type="entry name" value="P450, PUTATIVE (EUROFUNG)-RELATED"/>
    <property type="match status" value="1"/>
</dbReference>
<dbReference type="InterPro" id="IPR001128">
    <property type="entry name" value="Cyt_P450"/>
</dbReference>
<dbReference type="GO" id="GO:0004497">
    <property type="term" value="F:monooxygenase activity"/>
    <property type="evidence" value="ECO:0007669"/>
    <property type="project" value="InterPro"/>
</dbReference>
<evidence type="ECO:0000313" key="4">
    <source>
        <dbReference type="Proteomes" id="UP000242444"/>
    </source>
</evidence>
<dbReference type="RefSeq" id="WP_094866340.1">
    <property type="nucleotide sequence ID" value="NZ_NKYE01000031.1"/>
</dbReference>
<feature type="compositionally biased region" description="Basic and acidic residues" evidence="2">
    <location>
        <begin position="68"/>
        <end position="80"/>
    </location>
</feature>
<comment type="similarity">
    <text evidence="1">Belongs to the cytochrome P450 family.</text>
</comment>
<keyword evidence="4" id="KW-1185">Reference proteome</keyword>
<dbReference type="SUPFAM" id="SSF48264">
    <property type="entry name" value="Cytochrome P450"/>
    <property type="match status" value="1"/>
</dbReference>
<dbReference type="AlphaFoldDB" id="A0A263CVA2"/>
<sequence length="394" mass="42238">MTTSTGTETGAESLAGVLLAADEPFAHRACPHLAPPRDPSPVRRVRTPAGDQAWLVTGHAEVRELLRDERIGRSHPDPGNRARYAGNPGYDQVTSDQHQVADALHQGLRDALKPQFAARRMQQMRPGVEAVAAELIDQLVAAGPPADLHADFSAPLVLTAIADVLGAPEAERARCVEVMSRGVAGEVAPLLGYVGELSAAKRANPDDSLISRLCATGAPDEQIGQIAMVLQFAGFGATVKQIDYGLLLLARHEADRELLRREPTRLVWAMEEMLRVAGSLSLPRYARADIEIAGETIRADDLVLLDLTLANLDGRSFDEPSRFDIGRAPNRHLTFGHGVWTCLGAPLARMLLTTAFGAILDRLPGLRPTLDAELATGDGAALSGGLPERIDVSW</sequence>
<dbReference type="Pfam" id="PF00067">
    <property type="entry name" value="p450"/>
    <property type="match status" value="1"/>
</dbReference>
<dbReference type="InterPro" id="IPR002397">
    <property type="entry name" value="Cyt_P450_B"/>
</dbReference>
<dbReference type="InterPro" id="IPR036396">
    <property type="entry name" value="Cyt_P450_sf"/>
</dbReference>
<evidence type="ECO:0000313" key="3">
    <source>
        <dbReference type="EMBL" id="OZM69918.1"/>
    </source>
</evidence>
<dbReference type="Gene3D" id="1.10.630.10">
    <property type="entry name" value="Cytochrome P450"/>
    <property type="match status" value="1"/>
</dbReference>
<name>A0A263CVA2_9PSEU</name>
<reference evidence="3 4" key="1">
    <citation type="submission" date="2017-07" db="EMBL/GenBank/DDBJ databases">
        <title>Amycolatopsis antarcticus sp. nov., isolated from the surface of an Antarcticus brown macroalga.</title>
        <authorList>
            <person name="Wang J."/>
            <person name="Leiva S."/>
            <person name="Huang J."/>
            <person name="Huang Y."/>
        </authorList>
    </citation>
    <scope>NUCLEOTIDE SEQUENCE [LARGE SCALE GENOMIC DNA]</scope>
    <source>
        <strain evidence="3 4">AU-G6</strain>
    </source>
</reference>
<organism evidence="3 4">
    <name type="scientific">Amycolatopsis antarctica</name>
    <dbReference type="NCBI Taxonomy" id="1854586"/>
    <lineage>
        <taxon>Bacteria</taxon>
        <taxon>Bacillati</taxon>
        <taxon>Actinomycetota</taxon>
        <taxon>Actinomycetes</taxon>
        <taxon>Pseudonocardiales</taxon>
        <taxon>Pseudonocardiaceae</taxon>
        <taxon>Amycolatopsis</taxon>
    </lineage>
</organism>
<dbReference type="GO" id="GO:0005506">
    <property type="term" value="F:iron ion binding"/>
    <property type="evidence" value="ECO:0007669"/>
    <property type="project" value="InterPro"/>
</dbReference>
<proteinExistence type="inferred from homology"/>
<dbReference type="GO" id="GO:0020037">
    <property type="term" value="F:heme binding"/>
    <property type="evidence" value="ECO:0007669"/>
    <property type="project" value="InterPro"/>
</dbReference>
<dbReference type="InParanoid" id="A0A263CVA2"/>
<evidence type="ECO:0000256" key="1">
    <source>
        <dbReference type="ARBA" id="ARBA00010617"/>
    </source>
</evidence>
<comment type="caution">
    <text evidence="3">The sequence shown here is derived from an EMBL/GenBank/DDBJ whole genome shotgun (WGS) entry which is preliminary data.</text>
</comment>
<protein>
    <submittedName>
        <fullName evidence="3">Cytochrome P450</fullName>
    </submittedName>
</protein>
<dbReference type="PRINTS" id="PR00359">
    <property type="entry name" value="BP450"/>
</dbReference>
<dbReference type="GO" id="GO:0016705">
    <property type="term" value="F:oxidoreductase activity, acting on paired donors, with incorporation or reduction of molecular oxygen"/>
    <property type="evidence" value="ECO:0007669"/>
    <property type="project" value="InterPro"/>
</dbReference>
<evidence type="ECO:0000256" key="2">
    <source>
        <dbReference type="SAM" id="MobiDB-lite"/>
    </source>
</evidence>
<dbReference type="EMBL" id="NKYE01000031">
    <property type="protein sequence ID" value="OZM69918.1"/>
    <property type="molecule type" value="Genomic_DNA"/>
</dbReference>
<dbReference type="FunCoup" id="A0A263CVA2">
    <property type="interactions" value="8"/>
</dbReference>
<feature type="region of interest" description="Disordered" evidence="2">
    <location>
        <begin position="68"/>
        <end position="87"/>
    </location>
</feature>
<dbReference type="PANTHER" id="PTHR46696">
    <property type="entry name" value="P450, PUTATIVE (EUROFUNG)-RELATED"/>
    <property type="match status" value="1"/>
</dbReference>
<gene>
    <name evidence="3" type="ORF">CFN78_28045</name>
</gene>
<dbReference type="Proteomes" id="UP000242444">
    <property type="component" value="Unassembled WGS sequence"/>
</dbReference>